<proteinExistence type="predicted"/>
<gene>
    <name evidence="1" type="ORF">N864_23095</name>
</gene>
<protein>
    <submittedName>
        <fullName evidence="1">Uncharacterized protein</fullName>
    </submittedName>
</protein>
<dbReference type="Proteomes" id="UP000019494">
    <property type="component" value="Unassembled WGS sequence"/>
</dbReference>
<accession>W9GIZ3</accession>
<evidence type="ECO:0000313" key="2">
    <source>
        <dbReference type="Proteomes" id="UP000019494"/>
    </source>
</evidence>
<name>W9GIZ3_9MICO</name>
<dbReference type="PATRIC" id="fig|584657.3.peg.1865"/>
<organism evidence="1 2">
    <name type="scientific">Intrasporangium chromatireducens Q5-1</name>
    <dbReference type="NCBI Taxonomy" id="584657"/>
    <lineage>
        <taxon>Bacteria</taxon>
        <taxon>Bacillati</taxon>
        <taxon>Actinomycetota</taxon>
        <taxon>Actinomycetes</taxon>
        <taxon>Micrococcales</taxon>
        <taxon>Intrasporangiaceae</taxon>
        <taxon>Intrasporangium</taxon>
    </lineage>
</organism>
<keyword evidence="2" id="KW-1185">Reference proteome</keyword>
<evidence type="ECO:0000313" key="1">
    <source>
        <dbReference type="EMBL" id="EWT06211.1"/>
    </source>
</evidence>
<reference evidence="2" key="1">
    <citation type="submission" date="2013-08" db="EMBL/GenBank/DDBJ databases">
        <title>Intrasporangium oryzae NRRL B-24470.</title>
        <authorList>
            <person name="Liu H."/>
            <person name="Wang G."/>
        </authorList>
    </citation>
    <scope>NUCLEOTIDE SEQUENCE [LARGE SCALE GENOMIC DNA]</scope>
    <source>
        <strain evidence="2">Q5-1</strain>
    </source>
</reference>
<comment type="caution">
    <text evidence="1">The sequence shown here is derived from an EMBL/GenBank/DDBJ whole genome shotgun (WGS) entry which is preliminary data.</text>
</comment>
<sequence length="129" mass="13408">MVTNEEAGQVRIAGELEERARMLAHSTRSVPVPSDSYFLLGELRATVDDLEQVCRQLGAWHAGVVDGVEYEGEDARGDGATGTVTAAAELDRAASALAAASQAIAAAHSANGVVRWAAEPVDHPPSSAQ</sequence>
<dbReference type="OrthoDB" id="5119182at2"/>
<dbReference type="EMBL" id="AWQS01000059">
    <property type="protein sequence ID" value="EWT06211.1"/>
    <property type="molecule type" value="Genomic_DNA"/>
</dbReference>
<dbReference type="AlphaFoldDB" id="W9GIZ3"/>